<feature type="transmembrane region" description="Helical" evidence="8">
    <location>
        <begin position="221"/>
        <end position="240"/>
    </location>
</feature>
<dbReference type="PROSITE" id="PS50850">
    <property type="entry name" value="MFS"/>
    <property type="match status" value="1"/>
</dbReference>
<comment type="similarity">
    <text evidence="2">Belongs to the major facilitator superfamily. Sugar transporter (TC 2.A.1.1) family.</text>
</comment>
<dbReference type="Gene3D" id="1.20.1250.20">
    <property type="entry name" value="MFS general substrate transporter like domains"/>
    <property type="match status" value="1"/>
</dbReference>
<dbReference type="InterPro" id="IPR005828">
    <property type="entry name" value="MFS_sugar_transport-like"/>
</dbReference>
<keyword evidence="11" id="KW-1185">Reference proteome</keyword>
<name>A0A6A6UTC1_9PEZI</name>
<reference evidence="10" key="1">
    <citation type="journal article" date="2020" name="Stud. Mycol.">
        <title>101 Dothideomycetes genomes: a test case for predicting lifestyles and emergence of pathogens.</title>
        <authorList>
            <person name="Haridas S."/>
            <person name="Albert R."/>
            <person name="Binder M."/>
            <person name="Bloem J."/>
            <person name="Labutti K."/>
            <person name="Salamov A."/>
            <person name="Andreopoulos B."/>
            <person name="Baker S."/>
            <person name="Barry K."/>
            <person name="Bills G."/>
            <person name="Bluhm B."/>
            <person name="Cannon C."/>
            <person name="Castanera R."/>
            <person name="Culley D."/>
            <person name="Daum C."/>
            <person name="Ezra D."/>
            <person name="Gonzalez J."/>
            <person name="Henrissat B."/>
            <person name="Kuo A."/>
            <person name="Liang C."/>
            <person name="Lipzen A."/>
            <person name="Lutzoni F."/>
            <person name="Magnuson J."/>
            <person name="Mondo S."/>
            <person name="Nolan M."/>
            <person name="Ohm R."/>
            <person name="Pangilinan J."/>
            <person name="Park H.-J."/>
            <person name="Ramirez L."/>
            <person name="Alfaro M."/>
            <person name="Sun H."/>
            <person name="Tritt A."/>
            <person name="Yoshinaga Y."/>
            <person name="Zwiers L.-H."/>
            <person name="Turgeon B."/>
            <person name="Goodwin S."/>
            <person name="Spatafora J."/>
            <person name="Crous P."/>
            <person name="Grigoriev I."/>
        </authorList>
    </citation>
    <scope>NUCLEOTIDE SEQUENCE</scope>
    <source>
        <strain evidence="10">CBS 115976</strain>
    </source>
</reference>
<feature type="transmembrane region" description="Helical" evidence="8">
    <location>
        <begin position="117"/>
        <end position="138"/>
    </location>
</feature>
<evidence type="ECO:0000256" key="7">
    <source>
        <dbReference type="SAM" id="MobiDB-lite"/>
    </source>
</evidence>
<keyword evidence="4 8" id="KW-0812">Transmembrane</keyword>
<organism evidence="10 11">
    <name type="scientific">Microthyrium microscopicum</name>
    <dbReference type="NCBI Taxonomy" id="703497"/>
    <lineage>
        <taxon>Eukaryota</taxon>
        <taxon>Fungi</taxon>
        <taxon>Dikarya</taxon>
        <taxon>Ascomycota</taxon>
        <taxon>Pezizomycotina</taxon>
        <taxon>Dothideomycetes</taxon>
        <taxon>Dothideomycetes incertae sedis</taxon>
        <taxon>Microthyriales</taxon>
        <taxon>Microthyriaceae</taxon>
        <taxon>Microthyrium</taxon>
    </lineage>
</organism>
<feature type="compositionally biased region" description="Polar residues" evidence="7">
    <location>
        <begin position="17"/>
        <end position="27"/>
    </location>
</feature>
<evidence type="ECO:0000256" key="8">
    <source>
        <dbReference type="SAM" id="Phobius"/>
    </source>
</evidence>
<keyword evidence="3" id="KW-0813">Transport</keyword>
<evidence type="ECO:0000313" key="11">
    <source>
        <dbReference type="Proteomes" id="UP000799302"/>
    </source>
</evidence>
<dbReference type="PANTHER" id="PTHR23508">
    <property type="entry name" value="CARBOXYLIC ACID TRANSPORTER PROTEIN HOMOLOG"/>
    <property type="match status" value="1"/>
</dbReference>
<dbReference type="GO" id="GO:0005886">
    <property type="term" value="C:plasma membrane"/>
    <property type="evidence" value="ECO:0007669"/>
    <property type="project" value="TreeGrafter"/>
</dbReference>
<dbReference type="Proteomes" id="UP000799302">
    <property type="component" value="Unassembled WGS sequence"/>
</dbReference>
<feature type="transmembrane region" description="Helical" evidence="8">
    <location>
        <begin position="261"/>
        <end position="282"/>
    </location>
</feature>
<feature type="transmembrane region" description="Helical" evidence="8">
    <location>
        <begin position="48"/>
        <end position="71"/>
    </location>
</feature>
<evidence type="ECO:0000256" key="2">
    <source>
        <dbReference type="ARBA" id="ARBA00010992"/>
    </source>
</evidence>
<dbReference type="PANTHER" id="PTHR23508:SF10">
    <property type="entry name" value="CARBOXYLIC ACID TRANSPORTER PROTEIN HOMOLOG"/>
    <property type="match status" value="1"/>
</dbReference>
<keyword evidence="5 8" id="KW-1133">Transmembrane helix</keyword>
<evidence type="ECO:0000259" key="9">
    <source>
        <dbReference type="PROSITE" id="PS50850"/>
    </source>
</evidence>
<dbReference type="SUPFAM" id="SSF103473">
    <property type="entry name" value="MFS general substrate transporter"/>
    <property type="match status" value="1"/>
</dbReference>
<evidence type="ECO:0000256" key="5">
    <source>
        <dbReference type="ARBA" id="ARBA00022989"/>
    </source>
</evidence>
<feature type="transmembrane region" description="Helical" evidence="8">
    <location>
        <begin position="342"/>
        <end position="375"/>
    </location>
</feature>
<evidence type="ECO:0000256" key="1">
    <source>
        <dbReference type="ARBA" id="ARBA00004141"/>
    </source>
</evidence>
<feature type="transmembrane region" description="Helical" evidence="8">
    <location>
        <begin position="186"/>
        <end position="215"/>
    </location>
</feature>
<feature type="transmembrane region" description="Helical" evidence="8">
    <location>
        <begin position="438"/>
        <end position="458"/>
    </location>
</feature>
<dbReference type="PROSITE" id="PS00216">
    <property type="entry name" value="SUGAR_TRANSPORT_1"/>
    <property type="match status" value="1"/>
</dbReference>
<evidence type="ECO:0000313" key="10">
    <source>
        <dbReference type="EMBL" id="KAF2674308.1"/>
    </source>
</evidence>
<evidence type="ECO:0000256" key="6">
    <source>
        <dbReference type="ARBA" id="ARBA00023136"/>
    </source>
</evidence>
<dbReference type="AlphaFoldDB" id="A0A6A6UTC1"/>
<dbReference type="OrthoDB" id="2153661at2759"/>
<evidence type="ECO:0000256" key="3">
    <source>
        <dbReference type="ARBA" id="ARBA00022448"/>
    </source>
</evidence>
<feature type="compositionally biased region" description="Basic and acidic residues" evidence="7">
    <location>
        <begin position="1"/>
        <end position="13"/>
    </location>
</feature>
<comment type="subcellular location">
    <subcellularLocation>
        <location evidence="1">Membrane</location>
        <topology evidence="1">Multi-pass membrane protein</topology>
    </subcellularLocation>
</comment>
<dbReference type="FunFam" id="1.20.1250.20:FF:000140">
    <property type="entry name" value="Putative MFS phospholipid transporter"/>
    <property type="match status" value="1"/>
</dbReference>
<feature type="region of interest" description="Disordered" evidence="7">
    <location>
        <begin position="1"/>
        <end position="27"/>
    </location>
</feature>
<gene>
    <name evidence="10" type="ORF">BT63DRAFT_419604</name>
</gene>
<feature type="transmembrane region" description="Helical" evidence="8">
    <location>
        <begin position="310"/>
        <end position="330"/>
    </location>
</feature>
<feature type="domain" description="Major facilitator superfamily (MFS) profile" evidence="9">
    <location>
        <begin position="50"/>
        <end position="462"/>
    </location>
</feature>
<dbReference type="Pfam" id="PF00083">
    <property type="entry name" value="Sugar_tr"/>
    <property type="match status" value="2"/>
</dbReference>
<dbReference type="InterPro" id="IPR020846">
    <property type="entry name" value="MFS_dom"/>
</dbReference>
<accession>A0A6A6UTC1</accession>
<dbReference type="EMBL" id="MU004230">
    <property type="protein sequence ID" value="KAF2674308.1"/>
    <property type="molecule type" value="Genomic_DNA"/>
</dbReference>
<keyword evidence="6 8" id="KW-0472">Membrane</keyword>
<feature type="transmembrane region" description="Helical" evidence="8">
    <location>
        <begin position="91"/>
        <end position="110"/>
    </location>
</feature>
<sequence>MTDYDLSDKKEGLEPNIHSSSDSNNGQQQVVTLVEEGTVSKITKTSSIIMVLISGLALFSDGYNAQIIGYMNPLFAKLYPEAFTKTIKTRLSNSYLIGEIFGMLFFGYAIDMLGRRTGIFFATLFLVLGIILATAAHGTTQTGLFWMMIVGRGVAGFGAGGEYPTCATGSAEAGDETEYVRRRRGMLVAVATDFAIDFGFVIAGVVALIVLAAYHQNISDGVWRVSFGLGFILPVALLFFRLRLVNSTQYRKHAIKHNIPYWLAIKKYWVPLLGVSLSWFMYDFVTYPFGIFSSTIIGTLNPNDSLVQNIGYGTVVNCFYLPGCIVGGFLMDKIGRKQTMSLGFLLWAILAFIIGGAIGPIQSVFPLFVVLYGIFNSLGEMGPGVATFVCGAESFPTPLRGHFLGFAAAVGKAGAAIGTQVFTPIQDSFDDPQKGVQGVFLIGAAFALTGCIISWFMIPDKERDLEDEDVKFRLYLEQHGYTGTFGESLEEEIKTTNFKI</sequence>
<proteinExistence type="inferred from homology"/>
<dbReference type="GO" id="GO:0046943">
    <property type="term" value="F:carboxylic acid transmembrane transporter activity"/>
    <property type="evidence" value="ECO:0007669"/>
    <property type="project" value="TreeGrafter"/>
</dbReference>
<dbReference type="InterPro" id="IPR036259">
    <property type="entry name" value="MFS_trans_sf"/>
</dbReference>
<protein>
    <submittedName>
        <fullName evidence="10">MFS general substrate transporter</fullName>
    </submittedName>
</protein>
<evidence type="ECO:0000256" key="4">
    <source>
        <dbReference type="ARBA" id="ARBA00022692"/>
    </source>
</evidence>
<dbReference type="InterPro" id="IPR005829">
    <property type="entry name" value="Sugar_transporter_CS"/>
</dbReference>